<dbReference type="Proteomes" id="UP000618591">
    <property type="component" value="Unassembled WGS sequence"/>
</dbReference>
<dbReference type="EMBL" id="BMDW01000022">
    <property type="protein sequence ID" value="GGA57526.1"/>
    <property type="molecule type" value="Genomic_DNA"/>
</dbReference>
<sequence length="294" mass="31726">MIDGPDEWRIWCDRAVVNAANLLARVPSVGIGGTTAHDVEHGQSVCLDAQHQPARRSQWRRICMLAGAQHHAPGTRIKQHAIACEEARPDPPIHSDCLGIAGVGFDPHFDIARGERSAAHGGNDREIDHRCPADAISDRAGGLCVRFGQDMPHAAAQRNGAAVPRINHNAREMRSADRKLRHIARPRPRDAQWRGAPAKRQAAGGQQPEASRIIIDVERIALRDIAPDEQIDRRFAGCCVGQHGSGELCAMPGQSADRELAHSHPAARDRPADRDGGGARAGAQLGPVDEAARQ</sequence>
<evidence type="ECO:0000313" key="2">
    <source>
        <dbReference type="EMBL" id="GGA57526.1"/>
    </source>
</evidence>
<protein>
    <submittedName>
        <fullName evidence="2">Uncharacterized protein</fullName>
    </submittedName>
</protein>
<evidence type="ECO:0000256" key="1">
    <source>
        <dbReference type="SAM" id="MobiDB-lite"/>
    </source>
</evidence>
<evidence type="ECO:0000313" key="3">
    <source>
        <dbReference type="Proteomes" id="UP000618591"/>
    </source>
</evidence>
<feature type="compositionally biased region" description="Basic and acidic residues" evidence="1">
    <location>
        <begin position="256"/>
        <end position="277"/>
    </location>
</feature>
<feature type="region of interest" description="Disordered" evidence="1">
    <location>
        <begin position="254"/>
        <end position="294"/>
    </location>
</feature>
<keyword evidence="3" id="KW-1185">Reference proteome</keyword>
<proteinExistence type="predicted"/>
<accession>A0ABQ1H3R4</accession>
<gene>
    <name evidence="2" type="ORF">GCM10011395_29960</name>
</gene>
<feature type="region of interest" description="Disordered" evidence="1">
    <location>
        <begin position="185"/>
        <end position="208"/>
    </location>
</feature>
<name>A0ABQ1H3R4_9SPHN</name>
<reference evidence="3" key="1">
    <citation type="journal article" date="2019" name="Int. J. Syst. Evol. Microbiol.">
        <title>The Global Catalogue of Microorganisms (GCM) 10K type strain sequencing project: providing services to taxonomists for standard genome sequencing and annotation.</title>
        <authorList>
            <consortium name="The Broad Institute Genomics Platform"/>
            <consortium name="The Broad Institute Genome Sequencing Center for Infectious Disease"/>
            <person name="Wu L."/>
            <person name="Ma J."/>
        </authorList>
    </citation>
    <scope>NUCLEOTIDE SEQUENCE [LARGE SCALE GENOMIC DNA]</scope>
    <source>
        <strain evidence="3">CGMCC 1.10106</strain>
    </source>
</reference>
<organism evidence="2 3">
    <name type="scientific">Sphingomonas psychrolutea</name>
    <dbReference type="NCBI Taxonomy" id="1259676"/>
    <lineage>
        <taxon>Bacteria</taxon>
        <taxon>Pseudomonadati</taxon>
        <taxon>Pseudomonadota</taxon>
        <taxon>Alphaproteobacteria</taxon>
        <taxon>Sphingomonadales</taxon>
        <taxon>Sphingomonadaceae</taxon>
        <taxon>Sphingomonas</taxon>
    </lineage>
</organism>
<comment type="caution">
    <text evidence="2">The sequence shown here is derived from an EMBL/GenBank/DDBJ whole genome shotgun (WGS) entry which is preliminary data.</text>
</comment>